<dbReference type="Proteomes" id="UP000034881">
    <property type="component" value="Unassembled WGS sequence"/>
</dbReference>
<accession>A0A0G0QPT3</accession>
<dbReference type="PANTHER" id="PTHR30518:SF2">
    <property type="entry name" value="ENDOLYTIC MUREIN TRANSGLYCOSYLASE"/>
    <property type="match status" value="1"/>
</dbReference>
<dbReference type="GO" id="GO:0008932">
    <property type="term" value="F:lytic endotransglycosylase activity"/>
    <property type="evidence" value="ECO:0007669"/>
    <property type="project" value="UniProtKB-UniRule"/>
</dbReference>
<evidence type="ECO:0000256" key="6">
    <source>
        <dbReference type="ARBA" id="ARBA00023316"/>
    </source>
</evidence>
<evidence type="ECO:0000256" key="3">
    <source>
        <dbReference type="ARBA" id="ARBA00022989"/>
    </source>
</evidence>
<evidence type="ECO:0000256" key="5">
    <source>
        <dbReference type="ARBA" id="ARBA00023239"/>
    </source>
</evidence>
<dbReference type="InterPro" id="IPR003770">
    <property type="entry name" value="MLTG-like"/>
</dbReference>
<evidence type="ECO:0000256" key="2">
    <source>
        <dbReference type="ARBA" id="ARBA00022692"/>
    </source>
</evidence>
<dbReference type="EC" id="4.2.2.29" evidence="7"/>
<keyword evidence="1 7" id="KW-1003">Cell membrane</keyword>
<keyword evidence="2 7" id="KW-0812">Transmembrane</keyword>
<dbReference type="PANTHER" id="PTHR30518">
    <property type="entry name" value="ENDOLYTIC MUREIN TRANSGLYCOSYLASE"/>
    <property type="match status" value="1"/>
</dbReference>
<protein>
    <recommendedName>
        <fullName evidence="7">Endolytic murein transglycosylase</fullName>
        <ecNumber evidence="7">4.2.2.29</ecNumber>
    </recommendedName>
    <alternativeName>
        <fullName evidence="7">Peptidoglycan lytic transglycosylase</fullName>
    </alternativeName>
    <alternativeName>
        <fullName evidence="7">Peptidoglycan polymerization terminase</fullName>
    </alternativeName>
</protein>
<dbReference type="Gene3D" id="3.30.1490.480">
    <property type="entry name" value="Endolytic murein transglycosylase"/>
    <property type="match status" value="1"/>
</dbReference>
<name>A0A0G0QPT3_9BACT</name>
<proteinExistence type="inferred from homology"/>
<organism evidence="8 9">
    <name type="scientific">Candidatus Daviesbacteria bacterium GW2011_GWC2_40_12</name>
    <dbReference type="NCBI Taxonomy" id="1618431"/>
    <lineage>
        <taxon>Bacteria</taxon>
        <taxon>Candidatus Daviesiibacteriota</taxon>
    </lineage>
</organism>
<dbReference type="EMBL" id="LBYB01000004">
    <property type="protein sequence ID" value="KKR42103.1"/>
    <property type="molecule type" value="Genomic_DNA"/>
</dbReference>
<keyword evidence="5 7" id="KW-0456">Lyase</keyword>
<dbReference type="HAMAP" id="MF_02065">
    <property type="entry name" value="MltG"/>
    <property type="match status" value="1"/>
</dbReference>
<feature type="site" description="Important for catalytic activity" evidence="7">
    <location>
        <position position="198"/>
    </location>
</feature>
<keyword evidence="4 7" id="KW-0472">Membrane</keyword>
<dbReference type="NCBIfam" id="TIGR00247">
    <property type="entry name" value="endolytic transglycosylase MltG"/>
    <property type="match status" value="1"/>
</dbReference>
<sequence length="322" mass="36348">MKKIIWLAIIVVLIFFLAMGWWNRQLSFVSSDKSAKVFVIAKGAGVSEIAKKLKSEGLIKSELVFKIYVKQNNLTNKLQAGSHKLSPSMTAQEILKTLQKGSEDSWITLIEGWRIEEMATEINSKFQIPNSKFLELAKEGYMFPDTYLFPKESTEEQIVKKLRETFNIRYTDEIKAKIKKLGLTEEEGVILASIVEREARSDGVRQMVASILLKRFKIGMGLNADATVQYALVPKGSKNPPAGGWWKRHLSREDLKIDSSYNTYIHRGLPPAPIANPGVSSLKAVAEADSSTPYLYYYHDSKGNSYYGKTLEEHNQNIASYP</sequence>
<keyword evidence="3 7" id="KW-1133">Transmembrane helix</keyword>
<dbReference type="GO" id="GO:0071555">
    <property type="term" value="P:cell wall organization"/>
    <property type="evidence" value="ECO:0007669"/>
    <property type="project" value="UniProtKB-KW"/>
</dbReference>
<dbReference type="CDD" id="cd08010">
    <property type="entry name" value="MltG_like"/>
    <property type="match status" value="1"/>
</dbReference>
<evidence type="ECO:0000256" key="1">
    <source>
        <dbReference type="ARBA" id="ARBA00022475"/>
    </source>
</evidence>
<evidence type="ECO:0000256" key="7">
    <source>
        <dbReference type="HAMAP-Rule" id="MF_02065"/>
    </source>
</evidence>
<comment type="similarity">
    <text evidence="7">Belongs to the transglycosylase MltG family.</text>
</comment>
<evidence type="ECO:0000313" key="9">
    <source>
        <dbReference type="Proteomes" id="UP000034881"/>
    </source>
</evidence>
<keyword evidence="6 7" id="KW-0961">Cell wall biogenesis/degradation</keyword>
<dbReference type="GO" id="GO:0005886">
    <property type="term" value="C:plasma membrane"/>
    <property type="evidence" value="ECO:0007669"/>
    <property type="project" value="UniProtKB-UniRule"/>
</dbReference>
<dbReference type="AlphaFoldDB" id="A0A0G0QPT3"/>
<comment type="caution">
    <text evidence="8">The sequence shown here is derived from an EMBL/GenBank/DDBJ whole genome shotgun (WGS) entry which is preliminary data.</text>
</comment>
<comment type="catalytic activity">
    <reaction evidence="7">
        <text>a peptidoglycan chain = a peptidoglycan chain with N-acetyl-1,6-anhydromuramyl-[peptide] at the reducing end + a peptidoglycan chain with N-acetylglucosamine at the non-reducing end.</text>
        <dbReference type="EC" id="4.2.2.29"/>
    </reaction>
</comment>
<evidence type="ECO:0000313" key="8">
    <source>
        <dbReference type="EMBL" id="KKR42103.1"/>
    </source>
</evidence>
<dbReference type="GO" id="GO:0009252">
    <property type="term" value="P:peptidoglycan biosynthetic process"/>
    <property type="evidence" value="ECO:0007669"/>
    <property type="project" value="UniProtKB-UniRule"/>
</dbReference>
<evidence type="ECO:0000256" key="4">
    <source>
        <dbReference type="ARBA" id="ARBA00023136"/>
    </source>
</evidence>
<dbReference type="PATRIC" id="fig|1618431.3.peg.653"/>
<reference evidence="8 9" key="1">
    <citation type="journal article" date="2015" name="Nature">
        <title>rRNA introns, odd ribosomes, and small enigmatic genomes across a large radiation of phyla.</title>
        <authorList>
            <person name="Brown C.T."/>
            <person name="Hug L.A."/>
            <person name="Thomas B.C."/>
            <person name="Sharon I."/>
            <person name="Castelle C.J."/>
            <person name="Singh A."/>
            <person name="Wilkins M.J."/>
            <person name="Williams K.H."/>
            <person name="Banfield J.F."/>
        </authorList>
    </citation>
    <scope>NUCLEOTIDE SEQUENCE [LARGE SCALE GENOMIC DNA]</scope>
</reference>
<comment type="function">
    <text evidence="7">Functions as a peptidoglycan terminase that cleaves nascent peptidoglycan strands endolytically to terminate their elongation.</text>
</comment>
<dbReference type="Pfam" id="PF02618">
    <property type="entry name" value="YceG"/>
    <property type="match status" value="1"/>
</dbReference>
<gene>
    <name evidence="7" type="primary">mltG</name>
    <name evidence="8" type="ORF">UT77_C0004G0087</name>
</gene>